<dbReference type="AlphaFoldDB" id="A0A3A5MMI9"/>
<gene>
    <name evidence="2" type="ORF">D6T64_11990</name>
</gene>
<feature type="domain" description="Ryanodine receptor Ryr" evidence="1">
    <location>
        <begin position="135"/>
        <end position="187"/>
    </location>
</feature>
<accession>A0A3A5MMI9</accession>
<dbReference type="Pfam" id="PF02026">
    <property type="entry name" value="RyR"/>
    <property type="match status" value="1"/>
</dbReference>
<sequence>MAASADHAVIAAPWWTPQNLRGPRRHAAHHWCTGVECQLARRPGRVASHRRPLSINHRATNSPPESLGCRRLERKSELTSQANEGHIIDVSAIAQVCHEANRAIQTVTGDPVPSPAWADAPEWQRASAIEGVQKALDGETAEQLHESWCVFKENDGWIWGELKDADAKTHPCLIEYDSLPPEQRAKDHVFAAIVAALDDGERKA</sequence>
<keyword evidence="3" id="KW-1185">Reference proteome</keyword>
<evidence type="ECO:0000259" key="1">
    <source>
        <dbReference type="Pfam" id="PF02026"/>
    </source>
</evidence>
<comment type="caution">
    <text evidence="2">The sequence shown here is derived from an EMBL/GenBank/DDBJ whole genome shotgun (WGS) entry which is preliminary data.</text>
</comment>
<protein>
    <recommendedName>
        <fullName evidence="1">Ryanodine receptor Ryr domain-containing protein</fullName>
    </recommendedName>
</protein>
<proteinExistence type="predicted"/>
<dbReference type="OrthoDB" id="4228364at2"/>
<evidence type="ECO:0000313" key="2">
    <source>
        <dbReference type="EMBL" id="RJT88103.1"/>
    </source>
</evidence>
<dbReference type="InterPro" id="IPR003032">
    <property type="entry name" value="Ryanodine_rcpt"/>
</dbReference>
<dbReference type="EMBL" id="QZVS01000085">
    <property type="protein sequence ID" value="RJT88103.1"/>
    <property type="molecule type" value="Genomic_DNA"/>
</dbReference>
<organism evidence="2 3">
    <name type="scientific">Cryobacterium melibiosiphilum</name>
    <dbReference type="NCBI Taxonomy" id="995039"/>
    <lineage>
        <taxon>Bacteria</taxon>
        <taxon>Bacillati</taxon>
        <taxon>Actinomycetota</taxon>
        <taxon>Actinomycetes</taxon>
        <taxon>Micrococcales</taxon>
        <taxon>Microbacteriaceae</taxon>
        <taxon>Cryobacterium</taxon>
    </lineage>
</organism>
<name>A0A3A5MMI9_9MICO</name>
<reference evidence="2 3" key="1">
    <citation type="submission" date="2018-09" db="EMBL/GenBank/DDBJ databases">
        <title>Novel species of Cryobacterium.</title>
        <authorList>
            <person name="Liu Q."/>
            <person name="Xin Y.-H."/>
        </authorList>
    </citation>
    <scope>NUCLEOTIDE SEQUENCE [LARGE SCALE GENOMIC DNA]</scope>
    <source>
        <strain evidence="2 3">Hh39</strain>
    </source>
</reference>
<evidence type="ECO:0000313" key="3">
    <source>
        <dbReference type="Proteomes" id="UP000272015"/>
    </source>
</evidence>
<dbReference type="Gene3D" id="6.20.350.10">
    <property type="match status" value="1"/>
</dbReference>
<dbReference type="Proteomes" id="UP000272015">
    <property type="component" value="Unassembled WGS sequence"/>
</dbReference>